<dbReference type="SUPFAM" id="SSF55729">
    <property type="entry name" value="Acyl-CoA N-acyltransferases (Nat)"/>
    <property type="match status" value="1"/>
</dbReference>
<comment type="caution">
    <text evidence="1">The sequence shown here is derived from an EMBL/GenBank/DDBJ whole genome shotgun (WGS) entry which is preliminary data.</text>
</comment>
<dbReference type="Pfam" id="PF13673">
    <property type="entry name" value="Acetyltransf_10"/>
    <property type="match status" value="1"/>
</dbReference>
<dbReference type="RefSeq" id="WP_102329983.1">
    <property type="nucleotide sequence ID" value="NZ_CP058566.2"/>
</dbReference>
<evidence type="ECO:0000313" key="2">
    <source>
        <dbReference type="Proteomes" id="UP000235653"/>
    </source>
</evidence>
<dbReference type="OrthoDB" id="9800604at2"/>
<dbReference type="AlphaFoldDB" id="A0A2P5P888"/>
<dbReference type="EMBL" id="JQAN02000006">
    <property type="protein sequence ID" value="PPD58499.1"/>
    <property type="molecule type" value="Genomic_DNA"/>
</dbReference>
<dbReference type="Proteomes" id="UP000235653">
    <property type="component" value="Unassembled WGS sequence"/>
</dbReference>
<dbReference type="PROSITE" id="PS51186">
    <property type="entry name" value="GNAT"/>
    <property type="match status" value="1"/>
</dbReference>
<dbReference type="PANTHER" id="PTHR43451:SF1">
    <property type="entry name" value="ACETYLTRANSFERASE"/>
    <property type="match status" value="1"/>
</dbReference>
<dbReference type="PANTHER" id="PTHR43451">
    <property type="entry name" value="ACETYLTRANSFERASE (GNAT) FAMILY PROTEIN"/>
    <property type="match status" value="1"/>
</dbReference>
<dbReference type="CDD" id="cd04301">
    <property type="entry name" value="NAT_SF"/>
    <property type="match status" value="1"/>
</dbReference>
<proteinExistence type="predicted"/>
<dbReference type="GO" id="GO:0016747">
    <property type="term" value="F:acyltransferase activity, transferring groups other than amino-acyl groups"/>
    <property type="evidence" value="ECO:0007669"/>
    <property type="project" value="InterPro"/>
</dbReference>
<organism evidence="1 2">
    <name type="scientific">Dehalogenimonas etheniformans</name>
    <dbReference type="NCBI Taxonomy" id="1536648"/>
    <lineage>
        <taxon>Bacteria</taxon>
        <taxon>Bacillati</taxon>
        <taxon>Chloroflexota</taxon>
        <taxon>Dehalococcoidia</taxon>
        <taxon>Dehalococcoidales</taxon>
        <taxon>Dehalococcoidaceae</taxon>
        <taxon>Dehalogenimonas</taxon>
    </lineage>
</organism>
<sequence length="158" mass="18190">MPAETRFSIKQFVEDELSQLTRLINETIEKSYSSAYPPKAVRFFLDYHARMNVLRDAGAGTILIGWEKKSAVATGTLVGNHVSRVFVGAEYRKRGYGKMIAEELENRARARDLRALELDASVTSRSFWERLGWIVISHEVEMVEDEPLEYFKMKKELV</sequence>
<evidence type="ECO:0000313" key="1">
    <source>
        <dbReference type="EMBL" id="PPD58499.1"/>
    </source>
</evidence>
<dbReference type="InterPro" id="IPR000182">
    <property type="entry name" value="GNAT_dom"/>
</dbReference>
<gene>
    <name evidence="1" type="ORF">JP09_001020</name>
</gene>
<protein>
    <submittedName>
        <fullName evidence="1">GNAT family N-acetyltransferase</fullName>
    </submittedName>
</protein>
<dbReference type="Gene3D" id="3.40.630.30">
    <property type="match status" value="1"/>
</dbReference>
<name>A0A2P5P888_9CHLR</name>
<reference evidence="1 2" key="1">
    <citation type="journal article" date="2017" name="ISME J.">
        <title>Grape pomace compost harbors organohalide-respiring Dehalogenimonas species with novel reductive dehalogenase genes.</title>
        <authorList>
            <person name="Yang Y."/>
            <person name="Higgins S.A."/>
            <person name="Yan J."/>
            <person name="Simsir B."/>
            <person name="Chourey K."/>
            <person name="Iyer R."/>
            <person name="Hettich R.L."/>
            <person name="Baldwin B."/>
            <person name="Ogles D.M."/>
            <person name="Loffler F.E."/>
        </authorList>
    </citation>
    <scope>NUCLEOTIDE SEQUENCE [LARGE SCALE GENOMIC DNA]</scope>
    <source>
        <strain evidence="1 2">GP</strain>
    </source>
</reference>
<accession>A0A2P5P888</accession>
<dbReference type="InterPro" id="IPR052564">
    <property type="entry name" value="N-acetyltrans/Recomb-assoc"/>
</dbReference>
<keyword evidence="2" id="KW-1185">Reference proteome</keyword>
<dbReference type="InterPro" id="IPR016181">
    <property type="entry name" value="Acyl_CoA_acyltransferase"/>
</dbReference>